<sequence length="199" mass="22689">MPYFFWTTGDWFSAVLCCRYLFVRLDKLRMPMLRVGAVRYEEWHWALGFFTDGQFQVLGAWPDEGEGTAQRIAKDLHDRGVERVHAVAAEDSLLQALEALLPKVCSNTTAQLLEPDVLDSRMHGPVRWTEVAWPHLQGRVSRAAKREGPFADRGAAADFLSKAFQRVSHDLLDDRYVGWNKRSARFGQDAFTAYRGRAA</sequence>
<evidence type="ECO:0000313" key="8">
    <source>
        <dbReference type="Proteomes" id="UP001200741"/>
    </source>
</evidence>
<keyword evidence="6" id="KW-0812">Transmembrane</keyword>
<protein>
    <submittedName>
        <fullName evidence="7">Transposase</fullName>
    </submittedName>
</protein>
<keyword evidence="6" id="KW-1133">Transmembrane helix</keyword>
<keyword evidence="3" id="KW-0815">Transposition</keyword>
<keyword evidence="8" id="KW-1185">Reference proteome</keyword>
<evidence type="ECO:0000256" key="5">
    <source>
        <dbReference type="ARBA" id="ARBA00023172"/>
    </source>
</evidence>
<keyword evidence="6" id="KW-0472">Membrane</keyword>
<keyword evidence="4" id="KW-0238">DNA-binding</keyword>
<keyword evidence="5" id="KW-0233">DNA recombination</keyword>
<reference evidence="7 8" key="1">
    <citation type="submission" date="2021-12" db="EMBL/GenBank/DDBJ databases">
        <title>Genome seq of P8.</title>
        <authorList>
            <person name="Seo T."/>
        </authorList>
    </citation>
    <scope>NUCLEOTIDE SEQUENCE [LARGE SCALE GENOMIC DNA]</scope>
    <source>
        <strain evidence="7 8">P8</strain>
    </source>
</reference>
<organism evidence="7 8">
    <name type="scientific">Pelomonas cellulosilytica</name>
    <dbReference type="NCBI Taxonomy" id="2906762"/>
    <lineage>
        <taxon>Bacteria</taxon>
        <taxon>Pseudomonadati</taxon>
        <taxon>Pseudomonadota</taxon>
        <taxon>Betaproteobacteria</taxon>
        <taxon>Burkholderiales</taxon>
        <taxon>Sphaerotilaceae</taxon>
        <taxon>Roseateles</taxon>
    </lineage>
</organism>
<dbReference type="EMBL" id="JAJTWU010000002">
    <property type="protein sequence ID" value="MCE4554022.1"/>
    <property type="molecule type" value="Genomic_DNA"/>
</dbReference>
<evidence type="ECO:0000256" key="3">
    <source>
        <dbReference type="ARBA" id="ARBA00022578"/>
    </source>
</evidence>
<dbReference type="Pfam" id="PF00872">
    <property type="entry name" value="Transposase_mut"/>
    <property type="match status" value="1"/>
</dbReference>
<proteinExistence type="inferred from homology"/>
<evidence type="ECO:0000256" key="2">
    <source>
        <dbReference type="ARBA" id="ARBA00010961"/>
    </source>
</evidence>
<feature type="transmembrane region" description="Helical" evidence="6">
    <location>
        <begin position="6"/>
        <end position="23"/>
    </location>
</feature>
<comment type="similarity">
    <text evidence="2">Belongs to the transposase mutator family.</text>
</comment>
<dbReference type="InterPro" id="IPR001207">
    <property type="entry name" value="Transposase_mutator"/>
</dbReference>
<accession>A0ABS8XSZ8</accession>
<dbReference type="Proteomes" id="UP001200741">
    <property type="component" value="Unassembled WGS sequence"/>
</dbReference>
<name>A0ABS8XSZ8_9BURK</name>
<evidence type="ECO:0000313" key="7">
    <source>
        <dbReference type="EMBL" id="MCE4554022.1"/>
    </source>
</evidence>
<comment type="caution">
    <text evidence="7">The sequence shown here is derived from an EMBL/GenBank/DDBJ whole genome shotgun (WGS) entry which is preliminary data.</text>
</comment>
<dbReference type="RefSeq" id="WP_233370824.1">
    <property type="nucleotide sequence ID" value="NZ_JAJTWU010000002.1"/>
</dbReference>
<comment type="function">
    <text evidence="1">Required for the transposition of the insertion element.</text>
</comment>
<evidence type="ECO:0000256" key="6">
    <source>
        <dbReference type="SAM" id="Phobius"/>
    </source>
</evidence>
<gene>
    <name evidence="7" type="ORF">LXT13_06100</name>
</gene>
<evidence type="ECO:0000256" key="4">
    <source>
        <dbReference type="ARBA" id="ARBA00023125"/>
    </source>
</evidence>
<evidence type="ECO:0000256" key="1">
    <source>
        <dbReference type="ARBA" id="ARBA00002190"/>
    </source>
</evidence>